<dbReference type="GO" id="GO:0016301">
    <property type="term" value="F:kinase activity"/>
    <property type="evidence" value="ECO:0007669"/>
    <property type="project" value="UniProtKB-KW"/>
</dbReference>
<dbReference type="Pfam" id="PF03477">
    <property type="entry name" value="ATP-cone"/>
    <property type="match status" value="1"/>
</dbReference>
<dbReference type="InterPro" id="IPR006083">
    <property type="entry name" value="PRK/URK"/>
</dbReference>
<organism evidence="5 6">
    <name type="scientific">Bipolaricaulis sibiricus</name>
    <dbReference type="NCBI Taxonomy" id="2501609"/>
    <lineage>
        <taxon>Bacteria</taxon>
        <taxon>Candidatus Bipolaricaulota</taxon>
        <taxon>Candidatus Bipolaricaulia</taxon>
        <taxon>Candidatus Bipolaricaulales</taxon>
        <taxon>Candidatus Bipolaricaulaceae</taxon>
        <taxon>Candidatus Bipolaricaulis</taxon>
    </lineage>
</organism>
<dbReference type="InterPro" id="IPR005144">
    <property type="entry name" value="ATP-cone_dom"/>
</dbReference>
<keyword evidence="5" id="KW-0808">Transferase</keyword>
<dbReference type="Gene3D" id="3.40.50.300">
    <property type="entry name" value="P-loop containing nucleotide triphosphate hydrolases"/>
    <property type="match status" value="1"/>
</dbReference>
<name>A0A410FSV2_BIPS1</name>
<keyword evidence="1 3" id="KW-0547">Nucleotide-binding</keyword>
<keyword evidence="2 3" id="KW-0067">ATP-binding</keyword>
<dbReference type="EMBL" id="CP034928">
    <property type="protein sequence ID" value="QAA76269.1"/>
    <property type="molecule type" value="Genomic_DNA"/>
</dbReference>
<gene>
    <name evidence="5" type="ORF">BIP78_0503</name>
</gene>
<dbReference type="PANTHER" id="PTHR10285">
    <property type="entry name" value="URIDINE KINASE"/>
    <property type="match status" value="1"/>
</dbReference>
<evidence type="ECO:0000313" key="6">
    <source>
        <dbReference type="Proteomes" id="UP000287233"/>
    </source>
</evidence>
<reference evidence="6" key="1">
    <citation type="submission" date="2018-12" db="EMBL/GenBank/DDBJ databases">
        <title>Complete genome sequence of an uncultured bacterium of the candidate phylum Bipolaricaulota.</title>
        <authorList>
            <person name="Kadnikov V.V."/>
            <person name="Mardanov A.V."/>
            <person name="Beletsky A.V."/>
            <person name="Frank Y.A."/>
            <person name="Karnachuk O.V."/>
            <person name="Ravin N.V."/>
        </authorList>
    </citation>
    <scope>NUCLEOTIDE SEQUENCE [LARGE SCALE GENOMIC DNA]</scope>
</reference>
<dbReference type="GO" id="GO:0005524">
    <property type="term" value="F:ATP binding"/>
    <property type="evidence" value="ECO:0007669"/>
    <property type="project" value="UniProtKB-UniRule"/>
</dbReference>
<sequence length="483" mass="54560">MAVQNRIRKVKKRDRSLVAFDQGRIVHAILRAARSVGGFSLDHVPGVNDRLFACGDDEHIAVFLSDVVVATLNRDPRHWIANFPPTVEEIQDTVIHVLRSFGFVIVADAYECWRWGKHWVRAGAITMDEFVGNGYPTPLHNETLAWNRTHGCDSLDGLNDIVRSGRLPDLVAAATERYELAVDAAAAKVLARAGEGSLRVIWVSGPSSSGKTTTTVKLLQRLQEEGLQFLMLNLDDYFWPLVEHPTDWLNDRNFETPEALDIQAINRHLRALLEGQTIQKPIYSFKEGRHVGTKPVRLKNGQLLLVDCLHGLYPPLTAGIGREAMFWLYIEAANMLYEGDGTSERMTQFTDVRLLRRMLRDVKHRNHPPLGTLLHWHYVRSGELFSIIPLMGLADHVVNGGMPFDLPVLKPFFVPDGIWPRPDEVAPYDTFLDARIRYRRIGNLLAEVVGLTLWEAEDHALIPGDHLVREFIGGSTLRIPHNE</sequence>
<dbReference type="AlphaFoldDB" id="A0A410FSV2"/>
<feature type="domain" description="ATP-cone" evidence="4">
    <location>
        <begin position="8"/>
        <end position="121"/>
    </location>
</feature>
<keyword evidence="5" id="KW-0418">Kinase</keyword>
<evidence type="ECO:0000256" key="3">
    <source>
        <dbReference type="PROSITE-ProRule" id="PRU00492"/>
    </source>
</evidence>
<dbReference type="KEGG" id="bih:BIP78_0503"/>
<proteinExistence type="predicted"/>
<dbReference type="PROSITE" id="PS51161">
    <property type="entry name" value="ATP_CONE"/>
    <property type="match status" value="1"/>
</dbReference>
<accession>A0A410FSV2</accession>
<dbReference type="Pfam" id="PF00485">
    <property type="entry name" value="PRK"/>
    <property type="match status" value="1"/>
</dbReference>
<dbReference type="Proteomes" id="UP000287233">
    <property type="component" value="Chromosome"/>
</dbReference>
<evidence type="ECO:0000259" key="4">
    <source>
        <dbReference type="PROSITE" id="PS51161"/>
    </source>
</evidence>
<evidence type="ECO:0000256" key="2">
    <source>
        <dbReference type="ARBA" id="ARBA00022840"/>
    </source>
</evidence>
<evidence type="ECO:0000256" key="1">
    <source>
        <dbReference type="ARBA" id="ARBA00022741"/>
    </source>
</evidence>
<evidence type="ECO:0000313" key="5">
    <source>
        <dbReference type="EMBL" id="QAA76269.1"/>
    </source>
</evidence>
<dbReference type="SUPFAM" id="SSF52540">
    <property type="entry name" value="P-loop containing nucleoside triphosphate hydrolases"/>
    <property type="match status" value="1"/>
</dbReference>
<protein>
    <submittedName>
        <fullName evidence="5">Uridine kinase</fullName>
    </submittedName>
</protein>
<dbReference type="InterPro" id="IPR027417">
    <property type="entry name" value="P-loop_NTPase"/>
</dbReference>